<reference evidence="1 2" key="1">
    <citation type="submission" date="2018-11" db="EMBL/GenBank/DDBJ databases">
        <title>Draft genome sequences of proposed Pectobacterium aquaticum sp. nov. isolated in France from fresh water.</title>
        <authorList>
            <person name="Pedron J."/>
            <person name="Barny M.A."/>
        </authorList>
    </citation>
    <scope>NUCLEOTIDE SEQUENCE [LARGE SCALE GENOMIC DNA]</scope>
    <source>
        <strain evidence="1 2">A127-S21-F16</strain>
    </source>
</reference>
<evidence type="ECO:0000313" key="2">
    <source>
        <dbReference type="Proteomes" id="UP000256540"/>
    </source>
</evidence>
<gene>
    <name evidence="1" type="ORF">DMB84_012240</name>
</gene>
<protein>
    <submittedName>
        <fullName evidence="1">Response regulator</fullName>
    </submittedName>
</protein>
<dbReference type="SUPFAM" id="SSF52172">
    <property type="entry name" value="CheY-like"/>
    <property type="match status" value="1"/>
</dbReference>
<name>A0AA93AL59_9GAMM</name>
<comment type="caution">
    <text evidence="1">The sequence shown here is derived from an EMBL/GenBank/DDBJ whole genome shotgun (WGS) entry which is preliminary data.</text>
</comment>
<sequence>MMRILIIEDDSFKLESIRGFLSKKLVHSVIETCTSLSQGIINVNNNKYDLIMVDMAIPSHPITPGGGSPLSLLTGGLDILLELNYLERNDICIIITQYPDIEISGKLYALQEAKKEIKIQLECDVLACIEYKEGSDEWQEELEGILKNNEYFNP</sequence>
<evidence type="ECO:0000313" key="1">
    <source>
        <dbReference type="EMBL" id="RRO19085.1"/>
    </source>
</evidence>
<dbReference type="Proteomes" id="UP000256540">
    <property type="component" value="Unassembled WGS sequence"/>
</dbReference>
<dbReference type="EMBL" id="QHJS02000033">
    <property type="protein sequence ID" value="RRO19085.1"/>
    <property type="molecule type" value="Genomic_DNA"/>
</dbReference>
<dbReference type="AlphaFoldDB" id="A0AA93AL59"/>
<dbReference type="Gene3D" id="3.40.50.2300">
    <property type="match status" value="1"/>
</dbReference>
<proteinExistence type="predicted"/>
<accession>A0AA93AL59</accession>
<organism evidence="1 2">
    <name type="scientific">Pectobacterium aquaticum</name>
    <dbReference type="NCBI Taxonomy" id="2204145"/>
    <lineage>
        <taxon>Bacteria</taxon>
        <taxon>Pseudomonadati</taxon>
        <taxon>Pseudomonadota</taxon>
        <taxon>Gammaproteobacteria</taxon>
        <taxon>Enterobacterales</taxon>
        <taxon>Pectobacteriaceae</taxon>
        <taxon>Pectobacterium</taxon>
    </lineage>
</organism>
<dbReference type="InterPro" id="IPR011006">
    <property type="entry name" value="CheY-like_superfamily"/>
</dbReference>